<dbReference type="InterPro" id="IPR052107">
    <property type="entry name" value="HEAT6"/>
</dbReference>
<dbReference type="AlphaFoldDB" id="A0A511KAZ6"/>
<dbReference type="InterPro" id="IPR011989">
    <property type="entry name" value="ARM-like"/>
</dbReference>
<evidence type="ECO:0000259" key="2">
    <source>
        <dbReference type="Pfam" id="PF13251"/>
    </source>
</evidence>
<accession>A0A511KAZ6</accession>
<dbReference type="EMBL" id="BJWK01000003">
    <property type="protein sequence ID" value="GEM07521.1"/>
    <property type="molecule type" value="Genomic_DNA"/>
</dbReference>
<sequence length="616" mass="65085">MSAFMQPPPSPRKRKNSTASNASSRASSVSRLGDTSDSEEEGGRTFDRRRYAAQIRLDALACLRTLASTNPKALYKHWGLFLAESPYLRDHHTLFSIIESDPSRSNRLQACSALEALLANSAAYLNIAEDRSTKASFTSLSAKLGETLNELHSSLSTLLSRPIIAGQADVHLALLSVAATLAANSPYGRLQRPLAWQLAKSCLSLLSTADPKVVSAAATALTSIVSRYAATASTAPFDFDQLPRAVEQLLAESPDDDSRQAGWALLAATVPVISSGDWTFATWLLKASFASSSIAVQEAQASFLVTLSRSTATVRNLHNLIDQALASPHDTARAIACTALTSPRLASPSSADRATSPWHRACLLAAQDPSDDVHIAAVRVLGLLAKSDGPATRNPAELRDAVPTLLSAVRGALSTSTETGREGEGIDGAMWALANCCDVLTKADFAAHMRDEILAAILDVLEGDTSGQQAVISAYRILASVLGASNVDDAGAAQLLPRAAKAAITGLTHPAAKVRWNAAIASAAILPRVQDDVLSIALFSTVVADSSYKVRIHASTALLSPAAAPGRLPQAALRLRPSLDRLVADLEDGRVPPKEKQHAEQLVKRLTGLCARLETA</sequence>
<dbReference type="OrthoDB" id="422637at2759"/>
<evidence type="ECO:0000313" key="4">
    <source>
        <dbReference type="Proteomes" id="UP000321518"/>
    </source>
</evidence>
<proteinExistence type="predicted"/>
<evidence type="ECO:0000313" key="3">
    <source>
        <dbReference type="EMBL" id="GEM07521.1"/>
    </source>
</evidence>
<dbReference type="Gene3D" id="1.25.10.10">
    <property type="entry name" value="Leucine-rich Repeat Variant"/>
    <property type="match status" value="2"/>
</dbReference>
<comment type="caution">
    <text evidence="3">The sequence shown here is derived from an EMBL/GenBank/DDBJ whole genome shotgun (WGS) entry which is preliminary data.</text>
</comment>
<name>A0A511KAZ6_RHOTO</name>
<protein>
    <submittedName>
        <fullName evidence="3">Armadillo-type fold domain containing protein</fullName>
    </submittedName>
</protein>
<dbReference type="PANTHER" id="PTHR13366">
    <property type="entry name" value="MALARIA ANTIGEN-RELATED"/>
    <property type="match status" value="1"/>
</dbReference>
<feature type="compositionally biased region" description="Pro residues" evidence="1">
    <location>
        <begin position="1"/>
        <end position="10"/>
    </location>
</feature>
<organism evidence="3 4">
    <name type="scientific">Rhodotorula toruloides</name>
    <name type="common">Yeast</name>
    <name type="synonym">Rhodosporidium toruloides</name>
    <dbReference type="NCBI Taxonomy" id="5286"/>
    <lineage>
        <taxon>Eukaryota</taxon>
        <taxon>Fungi</taxon>
        <taxon>Dikarya</taxon>
        <taxon>Basidiomycota</taxon>
        <taxon>Pucciniomycotina</taxon>
        <taxon>Microbotryomycetes</taxon>
        <taxon>Sporidiobolales</taxon>
        <taxon>Sporidiobolaceae</taxon>
        <taxon>Rhodotorula</taxon>
    </lineage>
</organism>
<dbReference type="InterPro" id="IPR025283">
    <property type="entry name" value="DUF4042"/>
</dbReference>
<dbReference type="Proteomes" id="UP000321518">
    <property type="component" value="Unassembled WGS sequence"/>
</dbReference>
<evidence type="ECO:0000256" key="1">
    <source>
        <dbReference type="SAM" id="MobiDB-lite"/>
    </source>
</evidence>
<reference evidence="3 4" key="1">
    <citation type="submission" date="2019-07" db="EMBL/GenBank/DDBJ databases">
        <title>Rhodotorula toruloides NBRC10032 genome sequencing.</title>
        <authorList>
            <person name="Shida Y."/>
            <person name="Takaku H."/>
            <person name="Ogasawara W."/>
            <person name="Mori K."/>
        </authorList>
    </citation>
    <scope>NUCLEOTIDE SEQUENCE [LARGE SCALE GENOMIC DNA]</scope>
    <source>
        <strain evidence="3 4">NBRC10032</strain>
    </source>
</reference>
<feature type="compositionally biased region" description="Low complexity" evidence="1">
    <location>
        <begin position="17"/>
        <end position="31"/>
    </location>
</feature>
<feature type="region of interest" description="Disordered" evidence="1">
    <location>
        <begin position="1"/>
        <end position="45"/>
    </location>
</feature>
<feature type="domain" description="DUF4042" evidence="2">
    <location>
        <begin position="55"/>
        <end position="230"/>
    </location>
</feature>
<dbReference type="PANTHER" id="PTHR13366:SF0">
    <property type="entry name" value="HEAT REPEAT-CONTAINING PROTEIN 6"/>
    <property type="match status" value="1"/>
</dbReference>
<dbReference type="InterPro" id="IPR016024">
    <property type="entry name" value="ARM-type_fold"/>
</dbReference>
<dbReference type="SUPFAM" id="SSF48371">
    <property type="entry name" value="ARM repeat"/>
    <property type="match status" value="1"/>
</dbReference>
<dbReference type="Pfam" id="PF13251">
    <property type="entry name" value="DUF4042"/>
    <property type="match status" value="1"/>
</dbReference>
<gene>
    <name evidence="3" type="ORF">Rt10032_c03g1538</name>
</gene>